<dbReference type="Pfam" id="PF13873">
    <property type="entry name" value="Myb_DNA-bind_5"/>
    <property type="match status" value="1"/>
</dbReference>
<evidence type="ECO:0000256" key="6">
    <source>
        <dbReference type="SAM" id="Coils"/>
    </source>
</evidence>
<proteinExistence type="predicted"/>
<keyword evidence="3" id="KW-0805">Transcription regulation</keyword>
<evidence type="ECO:0000256" key="1">
    <source>
        <dbReference type="ARBA" id="ARBA00011764"/>
    </source>
</evidence>
<evidence type="ECO:0000313" key="10">
    <source>
        <dbReference type="Proteomes" id="UP001153954"/>
    </source>
</evidence>
<organism evidence="9 10">
    <name type="scientific">Euphydryas editha</name>
    <name type="common">Edith's checkerspot</name>
    <dbReference type="NCBI Taxonomy" id="104508"/>
    <lineage>
        <taxon>Eukaryota</taxon>
        <taxon>Metazoa</taxon>
        <taxon>Ecdysozoa</taxon>
        <taxon>Arthropoda</taxon>
        <taxon>Hexapoda</taxon>
        <taxon>Insecta</taxon>
        <taxon>Pterygota</taxon>
        <taxon>Neoptera</taxon>
        <taxon>Endopterygota</taxon>
        <taxon>Lepidoptera</taxon>
        <taxon>Glossata</taxon>
        <taxon>Ditrysia</taxon>
        <taxon>Papilionoidea</taxon>
        <taxon>Nymphalidae</taxon>
        <taxon>Nymphalinae</taxon>
        <taxon>Euphydryas</taxon>
    </lineage>
</organism>
<feature type="coiled-coil region" evidence="6">
    <location>
        <begin position="231"/>
        <end position="258"/>
    </location>
</feature>
<feature type="domain" description="Myb/SANT-like DNA-binding" evidence="8">
    <location>
        <begin position="6"/>
        <end position="81"/>
    </location>
</feature>
<gene>
    <name evidence="9" type="ORF">EEDITHA_LOCUS15740</name>
</gene>
<keyword evidence="10" id="KW-1185">Reference proteome</keyword>
<reference evidence="9" key="1">
    <citation type="submission" date="2022-03" db="EMBL/GenBank/DDBJ databases">
        <authorList>
            <person name="Tunstrom K."/>
        </authorList>
    </citation>
    <scope>NUCLEOTIDE SEQUENCE</scope>
</reference>
<dbReference type="EMBL" id="CAKOGL010000023">
    <property type="protein sequence ID" value="CAH2100933.1"/>
    <property type="molecule type" value="Genomic_DNA"/>
</dbReference>
<sequence>MSKRTRSVNWDEEEKQLFRSILKDHAKIIEDKTLNANINKLKVKAWEEVREKFNSLNSRERDLTQLKIQWKGMKMTARKEYGTYKKDQNKTGGGPRPATPNEEIVEIKDLLNPAELLVDHNIYDSDGIVLLNPELNNSTILPKTEMILVNNNGNETYTLPALQNSTDDSVLATPLGSNKPKTNPARKLLQSKTRNISLKSQKNYNDYVDRMTAHSTGLKEKEYTRRMEMLEEKHKIEVEILKENLETAKLEHQIVKEKLKRLQ</sequence>
<evidence type="ECO:0000313" key="9">
    <source>
        <dbReference type="EMBL" id="CAH2100933.1"/>
    </source>
</evidence>
<dbReference type="PANTHER" id="PTHR21411">
    <property type="entry name" value="APONTIC"/>
    <property type="match status" value="1"/>
</dbReference>
<dbReference type="InterPro" id="IPR028002">
    <property type="entry name" value="Myb_DNA-bind_5"/>
</dbReference>
<evidence type="ECO:0000256" key="4">
    <source>
        <dbReference type="ARBA" id="ARBA00023163"/>
    </source>
</evidence>
<name>A0AAU9UP53_EUPED</name>
<comment type="subunit">
    <text evidence="1">Self-associates forming complexes of several hundred monomers.</text>
</comment>
<evidence type="ECO:0000259" key="8">
    <source>
        <dbReference type="Pfam" id="PF13873"/>
    </source>
</evidence>
<evidence type="ECO:0000256" key="5">
    <source>
        <dbReference type="ARBA" id="ARBA00025466"/>
    </source>
</evidence>
<dbReference type="PANTHER" id="PTHR21411:SF0">
    <property type="entry name" value="REGULATORY PROTEIN ZESTE"/>
    <property type="match status" value="1"/>
</dbReference>
<dbReference type="Proteomes" id="UP001153954">
    <property type="component" value="Unassembled WGS sequence"/>
</dbReference>
<keyword evidence="4" id="KW-0804">Transcription</keyword>
<comment type="function">
    <text evidence="5">Involved in transvection phenomena (= synapsis-dependent gene expression), where the synaptic pairing of chromosomes carrying genes with which zeste interacts influences the expression of these genes. Zeste binds to DNA and stimulates transcription from a nearby promoter.</text>
</comment>
<comment type="caution">
    <text evidence="9">The sequence shown here is derived from an EMBL/GenBank/DDBJ whole genome shotgun (WGS) entry which is preliminary data.</text>
</comment>
<evidence type="ECO:0000256" key="7">
    <source>
        <dbReference type="SAM" id="MobiDB-lite"/>
    </source>
</evidence>
<feature type="region of interest" description="Disordered" evidence="7">
    <location>
        <begin position="81"/>
        <end position="100"/>
    </location>
</feature>
<evidence type="ECO:0000256" key="3">
    <source>
        <dbReference type="ARBA" id="ARBA00023015"/>
    </source>
</evidence>
<keyword evidence="6" id="KW-0175">Coiled coil</keyword>
<accession>A0AAU9UP53</accession>
<protein>
    <recommendedName>
        <fullName evidence="2">Regulatory protein zeste</fullName>
    </recommendedName>
</protein>
<evidence type="ECO:0000256" key="2">
    <source>
        <dbReference type="ARBA" id="ARBA00016807"/>
    </source>
</evidence>
<dbReference type="AlphaFoldDB" id="A0AAU9UP53"/>